<organism evidence="2 3">
    <name type="scientific">Lasiosphaeria ovina</name>
    <dbReference type="NCBI Taxonomy" id="92902"/>
    <lineage>
        <taxon>Eukaryota</taxon>
        <taxon>Fungi</taxon>
        <taxon>Dikarya</taxon>
        <taxon>Ascomycota</taxon>
        <taxon>Pezizomycotina</taxon>
        <taxon>Sordariomycetes</taxon>
        <taxon>Sordariomycetidae</taxon>
        <taxon>Sordariales</taxon>
        <taxon>Lasiosphaeriaceae</taxon>
        <taxon>Lasiosphaeria</taxon>
    </lineage>
</organism>
<reference evidence="2" key="1">
    <citation type="journal article" date="2023" name="Mol. Phylogenet. Evol.">
        <title>Genome-scale phylogeny and comparative genomics of the fungal order Sordariales.</title>
        <authorList>
            <person name="Hensen N."/>
            <person name="Bonometti L."/>
            <person name="Westerberg I."/>
            <person name="Brannstrom I.O."/>
            <person name="Guillou S."/>
            <person name="Cros-Aarteil S."/>
            <person name="Calhoun S."/>
            <person name="Haridas S."/>
            <person name="Kuo A."/>
            <person name="Mondo S."/>
            <person name="Pangilinan J."/>
            <person name="Riley R."/>
            <person name="LaButti K."/>
            <person name="Andreopoulos B."/>
            <person name="Lipzen A."/>
            <person name="Chen C."/>
            <person name="Yan M."/>
            <person name="Daum C."/>
            <person name="Ng V."/>
            <person name="Clum A."/>
            <person name="Steindorff A."/>
            <person name="Ohm R.A."/>
            <person name="Martin F."/>
            <person name="Silar P."/>
            <person name="Natvig D.O."/>
            <person name="Lalanne C."/>
            <person name="Gautier V."/>
            <person name="Ament-Velasquez S.L."/>
            <person name="Kruys A."/>
            <person name="Hutchinson M.I."/>
            <person name="Powell A.J."/>
            <person name="Barry K."/>
            <person name="Miller A.N."/>
            <person name="Grigoriev I.V."/>
            <person name="Debuchy R."/>
            <person name="Gladieux P."/>
            <person name="Hiltunen Thoren M."/>
            <person name="Johannesson H."/>
        </authorList>
    </citation>
    <scope>NUCLEOTIDE SEQUENCE</scope>
    <source>
        <strain evidence="2">CBS 958.72</strain>
    </source>
</reference>
<reference evidence="2" key="2">
    <citation type="submission" date="2023-06" db="EMBL/GenBank/DDBJ databases">
        <authorList>
            <consortium name="Lawrence Berkeley National Laboratory"/>
            <person name="Haridas S."/>
            <person name="Hensen N."/>
            <person name="Bonometti L."/>
            <person name="Westerberg I."/>
            <person name="Brannstrom I.O."/>
            <person name="Guillou S."/>
            <person name="Cros-Aarteil S."/>
            <person name="Calhoun S."/>
            <person name="Kuo A."/>
            <person name="Mondo S."/>
            <person name="Pangilinan J."/>
            <person name="Riley R."/>
            <person name="Labutti K."/>
            <person name="Andreopoulos B."/>
            <person name="Lipzen A."/>
            <person name="Chen C."/>
            <person name="Yanf M."/>
            <person name="Daum C."/>
            <person name="Ng V."/>
            <person name="Clum A."/>
            <person name="Steindorff A."/>
            <person name="Ohm R."/>
            <person name="Martin F."/>
            <person name="Silar P."/>
            <person name="Natvig D."/>
            <person name="Lalanne C."/>
            <person name="Gautier V."/>
            <person name="Ament-Velasquez S.L."/>
            <person name="Kruys A."/>
            <person name="Hutchinson M.I."/>
            <person name="Powell A.J."/>
            <person name="Barry K."/>
            <person name="Miller A.N."/>
            <person name="Grigoriev I.V."/>
            <person name="Debuchy R."/>
            <person name="Gladieux P."/>
            <person name="Thoren M.H."/>
            <person name="Johannesson H."/>
        </authorList>
    </citation>
    <scope>NUCLEOTIDE SEQUENCE</scope>
    <source>
        <strain evidence="2">CBS 958.72</strain>
    </source>
</reference>
<feature type="region of interest" description="Disordered" evidence="1">
    <location>
        <begin position="317"/>
        <end position="354"/>
    </location>
</feature>
<name>A0AAE0N480_9PEZI</name>
<comment type="caution">
    <text evidence="2">The sequence shown here is derived from an EMBL/GenBank/DDBJ whole genome shotgun (WGS) entry which is preliminary data.</text>
</comment>
<gene>
    <name evidence="2" type="ORF">B0T24DRAFT_533122</name>
</gene>
<sequence>MSDFSSASSDDPRACRVDGCRRKHVFAMIGPQKVYSLYCIRHTCDKTLPDNEGYHCPCPRLADQRYCADHIRCGAPRCREKGQNDDGTWPWFCQTHRCTNTPGCRRPRKESKRFCSAHACVIPNCADDRDPSGGSLCSMHRCTLNDCSRPIADLDRADSLFCTVHGCKVRGCLRRCNYPSDFCEDHRCRKAPCARRGADGNNSLCINHRCRSADCGNEASFENGFCSAKHACVVPLCPKVRMSAGPTSPATSASGELPERCYDHQIVWVQTTVRRAVSEELQADFEQERAKWERDKKRLSDDLSEMKRREKEWQEYLRGERDMRKRRASNEAHPEPDRLHPEYRGSRNYHGGSE</sequence>
<dbReference type="Proteomes" id="UP001287356">
    <property type="component" value="Unassembled WGS sequence"/>
</dbReference>
<keyword evidence="3" id="KW-1185">Reference proteome</keyword>
<dbReference type="EMBL" id="JAULSN010000006">
    <property type="protein sequence ID" value="KAK3369630.1"/>
    <property type="molecule type" value="Genomic_DNA"/>
</dbReference>
<feature type="region of interest" description="Disordered" evidence="1">
    <location>
        <begin position="286"/>
        <end position="305"/>
    </location>
</feature>
<evidence type="ECO:0000313" key="2">
    <source>
        <dbReference type="EMBL" id="KAK3369630.1"/>
    </source>
</evidence>
<proteinExistence type="predicted"/>
<protein>
    <submittedName>
        <fullName evidence="2">Uncharacterized protein</fullName>
    </submittedName>
</protein>
<evidence type="ECO:0000313" key="3">
    <source>
        <dbReference type="Proteomes" id="UP001287356"/>
    </source>
</evidence>
<feature type="compositionally biased region" description="Basic and acidic residues" evidence="1">
    <location>
        <begin position="317"/>
        <end position="345"/>
    </location>
</feature>
<evidence type="ECO:0000256" key="1">
    <source>
        <dbReference type="SAM" id="MobiDB-lite"/>
    </source>
</evidence>
<accession>A0AAE0N480</accession>
<dbReference type="AlphaFoldDB" id="A0AAE0N480"/>